<dbReference type="Pfam" id="PF02021">
    <property type="entry name" value="UPF0102"/>
    <property type="match status" value="1"/>
</dbReference>
<comment type="similarity">
    <text evidence="1 2">Belongs to the UPF0102 family.</text>
</comment>
<reference evidence="3" key="1">
    <citation type="journal article" date="2020" name="mSystems">
        <title>Genome- and Community-Level Interaction Insights into Carbon Utilization and Element Cycling Functions of Hydrothermarchaeota in Hydrothermal Sediment.</title>
        <authorList>
            <person name="Zhou Z."/>
            <person name="Liu Y."/>
            <person name="Xu W."/>
            <person name="Pan J."/>
            <person name="Luo Z.H."/>
            <person name="Li M."/>
        </authorList>
    </citation>
    <scope>NUCLEOTIDE SEQUENCE [LARGE SCALE GENOMIC DNA]</scope>
    <source>
        <strain evidence="3">SpSt-1181</strain>
    </source>
</reference>
<proteinExistence type="inferred from homology"/>
<dbReference type="Gene3D" id="3.40.1350.10">
    <property type="match status" value="1"/>
</dbReference>
<evidence type="ECO:0000256" key="2">
    <source>
        <dbReference type="HAMAP-Rule" id="MF_00048"/>
    </source>
</evidence>
<dbReference type="Proteomes" id="UP000886335">
    <property type="component" value="Unassembled WGS sequence"/>
</dbReference>
<dbReference type="GO" id="GO:0003676">
    <property type="term" value="F:nucleic acid binding"/>
    <property type="evidence" value="ECO:0007669"/>
    <property type="project" value="InterPro"/>
</dbReference>
<dbReference type="CDD" id="cd20736">
    <property type="entry name" value="PoNe_Nuclease"/>
    <property type="match status" value="1"/>
</dbReference>
<dbReference type="InterPro" id="IPR003509">
    <property type="entry name" value="UPF0102_YraN-like"/>
</dbReference>
<dbReference type="InterPro" id="IPR011856">
    <property type="entry name" value="tRNA_endonuc-like_dom_sf"/>
</dbReference>
<sequence>MGSLPHDLGRQGEDVAAHWLSTCGYRIIRRNYRYRRNEIDIIALDKGTLCFIEVKTRASLAAGHPLEAVTPHKQKEIIRTARAFLAYEYTGETDCRFDVIAITARSIEENTLRDFSLEHISNAFMAQ</sequence>
<dbReference type="NCBIfam" id="TIGR00252">
    <property type="entry name" value="YraN family protein"/>
    <property type="match status" value="1"/>
</dbReference>
<dbReference type="NCBIfam" id="NF009154">
    <property type="entry name" value="PRK12497.3-3"/>
    <property type="match status" value="1"/>
</dbReference>
<evidence type="ECO:0000256" key="1">
    <source>
        <dbReference type="ARBA" id="ARBA00006738"/>
    </source>
</evidence>
<dbReference type="SUPFAM" id="SSF52980">
    <property type="entry name" value="Restriction endonuclease-like"/>
    <property type="match status" value="1"/>
</dbReference>
<evidence type="ECO:0000313" key="3">
    <source>
        <dbReference type="EMBL" id="HED31712.1"/>
    </source>
</evidence>
<dbReference type="NCBIfam" id="NF009150">
    <property type="entry name" value="PRK12497.1-3"/>
    <property type="match status" value="1"/>
</dbReference>
<name>A0A831SU32_PROAE</name>
<dbReference type="EMBL" id="DSBW01000185">
    <property type="protein sequence ID" value="HED31712.1"/>
    <property type="molecule type" value="Genomic_DNA"/>
</dbReference>
<dbReference type="InterPro" id="IPR011335">
    <property type="entry name" value="Restrct_endonuc-II-like"/>
</dbReference>
<dbReference type="AlphaFoldDB" id="A0A831SU32"/>
<accession>A0A831SU32</accession>
<protein>
    <recommendedName>
        <fullName evidence="2">UPF0102 protein ENN50_08585</fullName>
    </recommendedName>
</protein>
<dbReference type="PANTHER" id="PTHR34039:SF1">
    <property type="entry name" value="UPF0102 PROTEIN YRAN"/>
    <property type="match status" value="1"/>
</dbReference>
<dbReference type="HAMAP" id="MF_00048">
    <property type="entry name" value="UPF0102"/>
    <property type="match status" value="1"/>
</dbReference>
<organism evidence="3">
    <name type="scientific">Prosthecochloris aestuarii</name>
    <dbReference type="NCBI Taxonomy" id="1102"/>
    <lineage>
        <taxon>Bacteria</taxon>
        <taxon>Pseudomonadati</taxon>
        <taxon>Chlorobiota</taxon>
        <taxon>Chlorobiia</taxon>
        <taxon>Chlorobiales</taxon>
        <taxon>Chlorobiaceae</taxon>
        <taxon>Prosthecochloris</taxon>
    </lineage>
</organism>
<comment type="caution">
    <text evidence="3">The sequence shown here is derived from an EMBL/GenBank/DDBJ whole genome shotgun (WGS) entry which is preliminary data.</text>
</comment>
<dbReference type="PANTHER" id="PTHR34039">
    <property type="entry name" value="UPF0102 PROTEIN YRAN"/>
    <property type="match status" value="1"/>
</dbReference>
<gene>
    <name evidence="3" type="ORF">ENN50_08585</name>
</gene>